<dbReference type="RefSeq" id="WP_145097110.1">
    <property type="nucleotide sequence ID" value="NZ_CP036274.1"/>
</dbReference>
<protein>
    <recommendedName>
        <fullName evidence="3">DUF1501 domain-containing protein</fullName>
    </recommendedName>
</protein>
<gene>
    <name evidence="1" type="ORF">ETAA8_60330</name>
</gene>
<dbReference type="AlphaFoldDB" id="A0A517YL10"/>
<evidence type="ECO:0008006" key="3">
    <source>
        <dbReference type="Google" id="ProtNLM"/>
    </source>
</evidence>
<dbReference type="KEGG" id="aagg:ETAA8_60330"/>
<evidence type="ECO:0000313" key="2">
    <source>
        <dbReference type="Proteomes" id="UP000315017"/>
    </source>
</evidence>
<keyword evidence="2" id="KW-1185">Reference proteome</keyword>
<dbReference type="Proteomes" id="UP000315017">
    <property type="component" value="Chromosome"/>
</dbReference>
<accession>A0A517YL10</accession>
<dbReference type="InterPro" id="IPR010869">
    <property type="entry name" value="DUF1501"/>
</dbReference>
<evidence type="ECO:0000313" key="1">
    <source>
        <dbReference type="EMBL" id="QDU30884.1"/>
    </source>
</evidence>
<dbReference type="OrthoDB" id="127333at2"/>
<dbReference type="SUPFAM" id="SSF53649">
    <property type="entry name" value="Alkaline phosphatase-like"/>
    <property type="match status" value="1"/>
</dbReference>
<dbReference type="PANTHER" id="PTHR43737:SF1">
    <property type="entry name" value="DUF1501 DOMAIN-CONTAINING PROTEIN"/>
    <property type="match status" value="1"/>
</dbReference>
<proteinExistence type="predicted"/>
<dbReference type="EMBL" id="CP036274">
    <property type="protein sequence ID" value="QDU30884.1"/>
    <property type="molecule type" value="Genomic_DNA"/>
</dbReference>
<sequence>MFNIGEVPVPVCHGVTRRSFLQVGTTGLAGMTLPSLMNLQAQGAVGIGGGKIKNCITIFLVGSPGHLDTWDMKPDAPAEIRGKFQPISTNVAGIQICEHFPLMSRMMDKVALVRSLHHKTGSTHENGQRWMMTGHEFNADSVKPHSGSVISRVFGQKSELPANVILPAPIGNTGAGPLHGQSAAYLGSAHEPFFLNSDPARPDFKVADLEPPKGLSEFRLDARQKLLGQLDAMQRRTETRSTQMHDSSYERAFRLLTSPKAKEALDLNKEADTLRDRYGRNTFGQSCLMARRLIEGGVRYVTVNHFDTVFNLTCWDMHADGGGLNNTYLDYERHLCPQFDLAFTALIEDLDQRGLLQETVVAVLSEMGRTPRINPRGGRDHYPSAWTNFLCGGNIRGGQVVGSTDKQGARPNDNPVEPPQMLASIYHGMGINLDTTMMPGPGERPVRLIEAEPIRQLFA</sequence>
<dbReference type="PROSITE" id="PS51318">
    <property type="entry name" value="TAT"/>
    <property type="match status" value="1"/>
</dbReference>
<dbReference type="InterPro" id="IPR006311">
    <property type="entry name" value="TAT_signal"/>
</dbReference>
<organism evidence="1 2">
    <name type="scientific">Anatilimnocola aggregata</name>
    <dbReference type="NCBI Taxonomy" id="2528021"/>
    <lineage>
        <taxon>Bacteria</taxon>
        <taxon>Pseudomonadati</taxon>
        <taxon>Planctomycetota</taxon>
        <taxon>Planctomycetia</taxon>
        <taxon>Pirellulales</taxon>
        <taxon>Pirellulaceae</taxon>
        <taxon>Anatilimnocola</taxon>
    </lineage>
</organism>
<name>A0A517YL10_9BACT</name>
<dbReference type="Pfam" id="PF07394">
    <property type="entry name" value="DUF1501"/>
    <property type="match status" value="1"/>
</dbReference>
<dbReference type="PANTHER" id="PTHR43737">
    <property type="entry name" value="BLL7424 PROTEIN"/>
    <property type="match status" value="1"/>
</dbReference>
<dbReference type="InterPro" id="IPR017850">
    <property type="entry name" value="Alkaline_phosphatase_core_sf"/>
</dbReference>
<reference evidence="1 2" key="1">
    <citation type="submission" date="2019-02" db="EMBL/GenBank/DDBJ databases">
        <title>Deep-cultivation of Planctomycetes and their phenomic and genomic characterization uncovers novel biology.</title>
        <authorList>
            <person name="Wiegand S."/>
            <person name="Jogler M."/>
            <person name="Boedeker C."/>
            <person name="Pinto D."/>
            <person name="Vollmers J."/>
            <person name="Rivas-Marin E."/>
            <person name="Kohn T."/>
            <person name="Peeters S.H."/>
            <person name="Heuer A."/>
            <person name="Rast P."/>
            <person name="Oberbeckmann S."/>
            <person name="Bunk B."/>
            <person name="Jeske O."/>
            <person name="Meyerdierks A."/>
            <person name="Storesund J.E."/>
            <person name="Kallscheuer N."/>
            <person name="Luecker S."/>
            <person name="Lage O.M."/>
            <person name="Pohl T."/>
            <person name="Merkel B.J."/>
            <person name="Hornburger P."/>
            <person name="Mueller R.-W."/>
            <person name="Bruemmer F."/>
            <person name="Labrenz M."/>
            <person name="Spormann A.M."/>
            <person name="Op den Camp H."/>
            <person name="Overmann J."/>
            <person name="Amann R."/>
            <person name="Jetten M.S.M."/>
            <person name="Mascher T."/>
            <person name="Medema M.H."/>
            <person name="Devos D.P."/>
            <person name="Kaster A.-K."/>
            <person name="Ovreas L."/>
            <person name="Rohde M."/>
            <person name="Galperin M.Y."/>
            <person name="Jogler C."/>
        </authorList>
    </citation>
    <scope>NUCLEOTIDE SEQUENCE [LARGE SCALE GENOMIC DNA]</scope>
    <source>
        <strain evidence="1 2">ETA_A8</strain>
    </source>
</reference>